<evidence type="ECO:0000259" key="11">
    <source>
        <dbReference type="PROSITE" id="PS50111"/>
    </source>
</evidence>
<evidence type="ECO:0000256" key="8">
    <source>
        <dbReference type="ARBA" id="ARBA00029447"/>
    </source>
</evidence>
<keyword evidence="7 9" id="KW-0807">Transducer</keyword>
<dbReference type="SMART" id="SM00304">
    <property type="entry name" value="HAMP"/>
    <property type="match status" value="1"/>
</dbReference>
<dbReference type="Pfam" id="PF02743">
    <property type="entry name" value="dCache_1"/>
    <property type="match status" value="1"/>
</dbReference>
<comment type="similarity">
    <text evidence="8">Belongs to the methyl-accepting chemotaxis (MCP) protein family.</text>
</comment>
<dbReference type="Proteomes" id="UP000054709">
    <property type="component" value="Unassembled WGS sequence"/>
</dbReference>
<comment type="subcellular location">
    <subcellularLocation>
        <location evidence="1">Cell membrane</location>
        <topology evidence="1">Multi-pass membrane protein</topology>
    </subcellularLocation>
</comment>
<keyword evidence="4 10" id="KW-0812">Transmembrane</keyword>
<evidence type="ECO:0000256" key="7">
    <source>
        <dbReference type="ARBA" id="ARBA00023224"/>
    </source>
</evidence>
<dbReference type="Pfam" id="PF00672">
    <property type="entry name" value="HAMP"/>
    <property type="match status" value="1"/>
</dbReference>
<dbReference type="PANTHER" id="PTHR32089">
    <property type="entry name" value="METHYL-ACCEPTING CHEMOTAXIS PROTEIN MCPB"/>
    <property type="match status" value="1"/>
</dbReference>
<dbReference type="SMART" id="SM00283">
    <property type="entry name" value="MA"/>
    <property type="match status" value="1"/>
</dbReference>
<keyword evidence="6 10" id="KW-0472">Membrane</keyword>
<evidence type="ECO:0000313" key="14">
    <source>
        <dbReference type="Proteomes" id="UP000054709"/>
    </source>
</evidence>
<feature type="domain" description="Methyl-accepting transducer" evidence="11">
    <location>
        <begin position="405"/>
        <end position="662"/>
    </location>
</feature>
<dbReference type="CDD" id="cd06225">
    <property type="entry name" value="HAMP"/>
    <property type="match status" value="1"/>
</dbReference>
<organism evidence="13 14">
    <name type="scientific">Paenibacillus etheri</name>
    <dbReference type="NCBI Taxonomy" id="1306852"/>
    <lineage>
        <taxon>Bacteria</taxon>
        <taxon>Bacillati</taxon>
        <taxon>Bacillota</taxon>
        <taxon>Bacilli</taxon>
        <taxon>Bacillales</taxon>
        <taxon>Paenibacillaceae</taxon>
        <taxon>Paenibacillus</taxon>
    </lineage>
</organism>
<dbReference type="Pfam" id="PF00015">
    <property type="entry name" value="MCPsignal"/>
    <property type="match status" value="1"/>
</dbReference>
<feature type="domain" description="HAMP" evidence="12">
    <location>
        <begin position="331"/>
        <end position="386"/>
    </location>
</feature>
<dbReference type="Gene3D" id="3.30.450.20">
    <property type="entry name" value="PAS domain"/>
    <property type="match status" value="2"/>
</dbReference>
<evidence type="ECO:0000313" key="13">
    <source>
        <dbReference type="EMBL" id="KTD83655.1"/>
    </source>
</evidence>
<keyword evidence="5 10" id="KW-1133">Transmembrane helix</keyword>
<dbReference type="RefSeq" id="WP_060626491.1">
    <property type="nucleotide sequence ID" value="NZ_LCZJ02000043.1"/>
</dbReference>
<evidence type="ECO:0000256" key="3">
    <source>
        <dbReference type="ARBA" id="ARBA00022500"/>
    </source>
</evidence>
<feature type="transmembrane region" description="Helical" evidence="10">
    <location>
        <begin position="310"/>
        <end position="330"/>
    </location>
</feature>
<dbReference type="SUPFAM" id="SSF58104">
    <property type="entry name" value="Methyl-accepting chemotaxis protein (MCP) signaling domain"/>
    <property type="match status" value="1"/>
</dbReference>
<dbReference type="Gene3D" id="1.10.8.500">
    <property type="entry name" value="HAMP domain in histidine kinase"/>
    <property type="match status" value="1"/>
</dbReference>
<dbReference type="InterPro" id="IPR004089">
    <property type="entry name" value="MCPsignal_dom"/>
</dbReference>
<sequence length="694" mass="75109">MRKKLQWNLKLQLLVTMVVLVLLSTLSMGLGINRQVKEDMTEDFYDATRKEIEQVSGAIDLYFTTVNESVEYFAKSSLVKKIDSSITSYVDVVGADGTLQMTPAKNGGIEAKIYNFFLEYSKTHLNVPYIYLGTKDGGYIQWPDGTSTDKFEPRSRAWYTQAVENPDKIVRSGAYAAFTTGTPIVSSSVTIKDDTGNIVGVQGVDVSLDFLTDTINNMKIGKAGYVILADQTGTILANPKNPEINFTNLKALGIAEFADIDKLAGKNLDITLNKENYNASVYVSPENGWKYIAIMDESEVAESVNAIQNIIFLIMVVIAVIAIGVALYLAGAITKPLNAAVQYLQQIGSGDLAVDIPQSMLNKRSEVGTMVRAIDAMKQDMQNMIGGISTSGKIVSQSADKLTDSMDQTQNASSLITESIIQLASASSDEANNVMEGSEKVEQLGGAIDQVTASAQDILDLARRTAELNQRGIVIVQELVGKFNSTQRASEETAQAIHHVSGSTSEISGILGTILEISGQTNLLALNASIEASRAGEHGRGFSVVAAEIRKLAEQSASAANNISHIISTVKNQVGAAVQAMGTSRELFIDQETAVRETESIFNDIMVSVNSQMEMTNQVDGQVQLMVEKRHELTDIFTSISAITEENAAITQEVSAAAEEQLATIDDIAGYLTQLQGLSKDLEDNIKKFNIHNQ</sequence>
<dbReference type="InterPro" id="IPR003660">
    <property type="entry name" value="HAMP_dom"/>
</dbReference>
<dbReference type="AlphaFoldDB" id="A0A0W1AQN0"/>
<evidence type="ECO:0000256" key="5">
    <source>
        <dbReference type="ARBA" id="ARBA00022989"/>
    </source>
</evidence>
<dbReference type="GO" id="GO:0005886">
    <property type="term" value="C:plasma membrane"/>
    <property type="evidence" value="ECO:0007669"/>
    <property type="project" value="UniProtKB-SubCell"/>
</dbReference>
<evidence type="ECO:0000256" key="9">
    <source>
        <dbReference type="PROSITE-ProRule" id="PRU00284"/>
    </source>
</evidence>
<dbReference type="Gene3D" id="1.10.287.950">
    <property type="entry name" value="Methyl-accepting chemotaxis protein"/>
    <property type="match status" value="1"/>
</dbReference>
<accession>A0A0W1AQN0</accession>
<keyword evidence="2" id="KW-1003">Cell membrane</keyword>
<name>A0A0W1AQN0_9BACL</name>
<evidence type="ECO:0000256" key="10">
    <source>
        <dbReference type="SAM" id="Phobius"/>
    </source>
</evidence>
<dbReference type="OrthoDB" id="243053at2"/>
<dbReference type="GO" id="GO:0006935">
    <property type="term" value="P:chemotaxis"/>
    <property type="evidence" value="ECO:0007669"/>
    <property type="project" value="UniProtKB-KW"/>
</dbReference>
<dbReference type="InterPro" id="IPR033479">
    <property type="entry name" value="dCache_1"/>
</dbReference>
<protein>
    <recommendedName>
        <fullName evidence="15">Chemotaxis protein</fullName>
    </recommendedName>
</protein>
<evidence type="ECO:0008006" key="15">
    <source>
        <dbReference type="Google" id="ProtNLM"/>
    </source>
</evidence>
<dbReference type="CDD" id="cd12912">
    <property type="entry name" value="PDC2_MCP_like"/>
    <property type="match status" value="1"/>
</dbReference>
<proteinExistence type="inferred from homology"/>
<dbReference type="CDD" id="cd18773">
    <property type="entry name" value="PDC1_HK_sensor"/>
    <property type="match status" value="1"/>
</dbReference>
<comment type="caution">
    <text evidence="13">The sequence shown here is derived from an EMBL/GenBank/DDBJ whole genome shotgun (WGS) entry which is preliminary data.</text>
</comment>
<keyword evidence="3" id="KW-0145">Chemotaxis</keyword>
<keyword evidence="14" id="KW-1185">Reference proteome</keyword>
<reference evidence="13 14" key="1">
    <citation type="journal article" date="2015" name="Int. Biodeterior. Biodegradation">
        <title>Physiological and genetic screening methods for the isolation of methyl tert-butyl ether-degrading bacteria for bioremediation purposes.</title>
        <authorList>
            <person name="Guisado I.M."/>
            <person name="Purswani J."/>
            <person name="Gonzalez Lopez J."/>
            <person name="Pozo C."/>
        </authorList>
    </citation>
    <scope>NUCLEOTIDE SEQUENCE [LARGE SCALE GENOMIC DNA]</scope>
    <source>
        <strain evidence="13 14">SH7</strain>
    </source>
</reference>
<gene>
    <name evidence="13" type="ORF">UQ64_00930</name>
</gene>
<dbReference type="EMBL" id="LCZJ02000043">
    <property type="protein sequence ID" value="KTD83655.1"/>
    <property type="molecule type" value="Genomic_DNA"/>
</dbReference>
<dbReference type="PROSITE" id="PS50111">
    <property type="entry name" value="CHEMOTAXIS_TRANSDUC_2"/>
    <property type="match status" value="1"/>
</dbReference>
<dbReference type="PROSITE" id="PS50885">
    <property type="entry name" value="HAMP"/>
    <property type="match status" value="1"/>
</dbReference>
<evidence type="ECO:0000256" key="6">
    <source>
        <dbReference type="ARBA" id="ARBA00023136"/>
    </source>
</evidence>
<evidence type="ECO:0000256" key="1">
    <source>
        <dbReference type="ARBA" id="ARBA00004651"/>
    </source>
</evidence>
<evidence type="ECO:0000256" key="4">
    <source>
        <dbReference type="ARBA" id="ARBA00022692"/>
    </source>
</evidence>
<evidence type="ECO:0000256" key="2">
    <source>
        <dbReference type="ARBA" id="ARBA00022475"/>
    </source>
</evidence>
<evidence type="ECO:0000259" key="12">
    <source>
        <dbReference type="PROSITE" id="PS50885"/>
    </source>
</evidence>
<dbReference type="GO" id="GO:0007165">
    <property type="term" value="P:signal transduction"/>
    <property type="evidence" value="ECO:0007669"/>
    <property type="project" value="UniProtKB-KW"/>
</dbReference>
<dbReference type="PANTHER" id="PTHR32089:SF112">
    <property type="entry name" value="LYSOZYME-LIKE PROTEIN-RELATED"/>
    <property type="match status" value="1"/>
</dbReference>